<evidence type="ECO:0000313" key="11">
    <source>
        <dbReference type="Proteomes" id="UP000179001"/>
    </source>
</evidence>
<dbReference type="NCBIfam" id="TIGR00464">
    <property type="entry name" value="gltX_bact"/>
    <property type="match status" value="1"/>
</dbReference>
<proteinExistence type="inferred from homology"/>
<comment type="caution">
    <text evidence="7">Lacks conserved residue(s) required for the propagation of feature annotation.</text>
</comment>
<keyword evidence="6 7" id="KW-0030">Aminoacyl-tRNA synthetase</keyword>
<comment type="catalytic activity">
    <reaction evidence="7">
        <text>tRNA(Glu) + L-glutamate + ATP = L-glutamyl-tRNA(Glu) + AMP + diphosphate</text>
        <dbReference type="Rhea" id="RHEA:23540"/>
        <dbReference type="Rhea" id="RHEA-COMP:9663"/>
        <dbReference type="Rhea" id="RHEA-COMP:9680"/>
        <dbReference type="ChEBI" id="CHEBI:29985"/>
        <dbReference type="ChEBI" id="CHEBI:30616"/>
        <dbReference type="ChEBI" id="CHEBI:33019"/>
        <dbReference type="ChEBI" id="CHEBI:78442"/>
        <dbReference type="ChEBI" id="CHEBI:78520"/>
        <dbReference type="ChEBI" id="CHEBI:456215"/>
        <dbReference type="EC" id="6.1.1.17"/>
    </reaction>
</comment>
<evidence type="ECO:0000256" key="1">
    <source>
        <dbReference type="ARBA" id="ARBA00007894"/>
    </source>
</evidence>
<organism evidence="10 11">
    <name type="scientific">Candidatus Falkowbacteria bacterium RIFOXYC2_FULL_36_12</name>
    <dbReference type="NCBI Taxonomy" id="1798002"/>
    <lineage>
        <taxon>Bacteria</taxon>
        <taxon>Candidatus Falkowiibacteriota</taxon>
    </lineage>
</organism>
<evidence type="ECO:0000256" key="2">
    <source>
        <dbReference type="ARBA" id="ARBA00022598"/>
    </source>
</evidence>
<dbReference type="InterPro" id="IPR020058">
    <property type="entry name" value="Glu/Gln-tRNA-synth_Ib_cat-dom"/>
</dbReference>
<dbReference type="Proteomes" id="UP000179001">
    <property type="component" value="Unassembled WGS sequence"/>
</dbReference>
<dbReference type="HAMAP" id="MF_00022">
    <property type="entry name" value="Glu_tRNA_synth_type1"/>
    <property type="match status" value="1"/>
</dbReference>
<comment type="caution">
    <text evidence="10">The sequence shown here is derived from an EMBL/GenBank/DDBJ whole genome shotgun (WGS) entry which is preliminary data.</text>
</comment>
<dbReference type="EC" id="6.1.1.17" evidence="7"/>
<comment type="function">
    <text evidence="7">Catalyzes the attachment of glutamate to tRNA(Glu) in a two-step reaction: glutamate is first activated by ATP to form Glu-AMP and then transferred to the acceptor end of tRNA(Glu).</text>
</comment>
<name>A0A1F5SY05_9BACT</name>
<dbReference type="GO" id="GO:0005524">
    <property type="term" value="F:ATP binding"/>
    <property type="evidence" value="ECO:0007669"/>
    <property type="project" value="UniProtKB-UniRule"/>
</dbReference>
<reference evidence="10 11" key="1">
    <citation type="journal article" date="2016" name="Nat. Commun.">
        <title>Thousands of microbial genomes shed light on interconnected biogeochemical processes in an aquifer system.</title>
        <authorList>
            <person name="Anantharaman K."/>
            <person name="Brown C.T."/>
            <person name="Hug L.A."/>
            <person name="Sharon I."/>
            <person name="Castelle C.J."/>
            <person name="Probst A.J."/>
            <person name="Thomas B.C."/>
            <person name="Singh A."/>
            <person name="Wilkins M.J."/>
            <person name="Karaoz U."/>
            <person name="Brodie E.L."/>
            <person name="Williams K.H."/>
            <person name="Hubbard S.S."/>
            <person name="Banfield J.F."/>
        </authorList>
    </citation>
    <scope>NUCLEOTIDE SEQUENCE [LARGE SCALE GENOMIC DNA]</scope>
</reference>
<dbReference type="InterPro" id="IPR049940">
    <property type="entry name" value="GluQ/Sye"/>
</dbReference>
<dbReference type="InterPro" id="IPR033910">
    <property type="entry name" value="GluRS_core"/>
</dbReference>
<dbReference type="EMBL" id="MFGJ01000007">
    <property type="protein sequence ID" value="OGF31608.1"/>
    <property type="molecule type" value="Genomic_DNA"/>
</dbReference>
<dbReference type="GO" id="GO:0004818">
    <property type="term" value="F:glutamate-tRNA ligase activity"/>
    <property type="evidence" value="ECO:0007669"/>
    <property type="project" value="UniProtKB-UniRule"/>
</dbReference>
<accession>A0A1F5SY05</accession>
<comment type="subunit">
    <text evidence="7">Monomer.</text>
</comment>
<evidence type="ECO:0000256" key="7">
    <source>
        <dbReference type="HAMAP-Rule" id="MF_00022"/>
    </source>
</evidence>
<dbReference type="InterPro" id="IPR004527">
    <property type="entry name" value="Glu-tRNA-ligase_bac/mito"/>
</dbReference>
<keyword evidence="5 7" id="KW-0648">Protein biosynthesis</keyword>
<dbReference type="Gene3D" id="3.40.50.620">
    <property type="entry name" value="HUPs"/>
    <property type="match status" value="1"/>
</dbReference>
<dbReference type="InterPro" id="IPR008925">
    <property type="entry name" value="aa_tRNA-synth_I_cd-bd_sf"/>
</dbReference>
<dbReference type="CDD" id="cd00808">
    <property type="entry name" value="GluRS_core"/>
    <property type="match status" value="1"/>
</dbReference>
<dbReference type="FunFam" id="3.40.50.620:FF:000045">
    <property type="entry name" value="Glutamate--tRNA ligase, mitochondrial"/>
    <property type="match status" value="1"/>
</dbReference>
<evidence type="ECO:0000259" key="8">
    <source>
        <dbReference type="Pfam" id="PF00749"/>
    </source>
</evidence>
<evidence type="ECO:0000256" key="6">
    <source>
        <dbReference type="ARBA" id="ARBA00023146"/>
    </source>
</evidence>
<dbReference type="PANTHER" id="PTHR43311">
    <property type="entry name" value="GLUTAMATE--TRNA LIGASE"/>
    <property type="match status" value="1"/>
</dbReference>
<comment type="subcellular location">
    <subcellularLocation>
        <location evidence="7">Cytoplasm</location>
    </subcellularLocation>
</comment>
<dbReference type="AlphaFoldDB" id="A0A1F5SY05"/>
<dbReference type="InterPro" id="IPR000924">
    <property type="entry name" value="Glu/Gln-tRNA-synth"/>
</dbReference>
<protein>
    <recommendedName>
        <fullName evidence="7">Glutamate--tRNA ligase</fullName>
        <ecNumber evidence="7">6.1.1.17</ecNumber>
    </recommendedName>
    <alternativeName>
        <fullName evidence="7">Glutamyl-tRNA synthetase</fullName>
        <shortName evidence="7">GluRS</shortName>
    </alternativeName>
</protein>
<keyword evidence="3 7" id="KW-0547">Nucleotide-binding</keyword>
<dbReference type="InterPro" id="IPR020751">
    <property type="entry name" value="aa-tRNA-synth_I_codon-bd_sub2"/>
</dbReference>
<feature type="domain" description="Aminoacyl-tRNA synthetase class I anticodon-binding" evidence="9">
    <location>
        <begin position="347"/>
        <end position="507"/>
    </location>
</feature>
<keyword evidence="2 7" id="KW-0436">Ligase</keyword>
<dbReference type="GO" id="GO:0005737">
    <property type="term" value="C:cytoplasm"/>
    <property type="evidence" value="ECO:0007669"/>
    <property type="project" value="UniProtKB-SubCell"/>
</dbReference>
<dbReference type="PRINTS" id="PR00987">
    <property type="entry name" value="TRNASYNTHGLU"/>
</dbReference>
<dbReference type="Pfam" id="PF19269">
    <property type="entry name" value="Anticodon_2"/>
    <property type="match status" value="1"/>
</dbReference>
<feature type="short sequence motif" description="'KMSKS' region" evidence="7">
    <location>
        <begin position="264"/>
        <end position="268"/>
    </location>
</feature>
<dbReference type="Gene3D" id="1.10.10.350">
    <property type="match status" value="1"/>
</dbReference>
<dbReference type="STRING" id="1798002.A2478_03925"/>
<dbReference type="PANTHER" id="PTHR43311:SF2">
    <property type="entry name" value="GLUTAMATE--TRNA LIGASE, MITOCHONDRIAL-RELATED"/>
    <property type="match status" value="1"/>
</dbReference>
<keyword evidence="4 7" id="KW-0067">ATP-binding</keyword>
<dbReference type="InterPro" id="IPR001412">
    <property type="entry name" value="aa-tRNA-synth_I_CS"/>
</dbReference>
<dbReference type="InterPro" id="IPR045462">
    <property type="entry name" value="aa-tRNA-synth_I_cd-bd"/>
</dbReference>
<dbReference type="PROSITE" id="PS00178">
    <property type="entry name" value="AA_TRNA_LIGASE_I"/>
    <property type="match status" value="1"/>
</dbReference>
<dbReference type="InterPro" id="IPR014729">
    <property type="entry name" value="Rossmann-like_a/b/a_fold"/>
</dbReference>
<evidence type="ECO:0000256" key="4">
    <source>
        <dbReference type="ARBA" id="ARBA00022840"/>
    </source>
</evidence>
<dbReference type="SUPFAM" id="SSF52374">
    <property type="entry name" value="Nucleotidylyl transferase"/>
    <property type="match status" value="1"/>
</dbReference>
<gene>
    <name evidence="7" type="primary">gltX</name>
    <name evidence="10" type="ORF">A2478_03925</name>
</gene>
<evidence type="ECO:0000313" key="10">
    <source>
        <dbReference type="EMBL" id="OGF31608.1"/>
    </source>
</evidence>
<keyword evidence="7" id="KW-0963">Cytoplasm</keyword>
<evidence type="ECO:0000256" key="3">
    <source>
        <dbReference type="ARBA" id="ARBA00022741"/>
    </source>
</evidence>
<feature type="binding site" evidence="7">
    <location>
        <position position="267"/>
    </location>
    <ligand>
        <name>ATP</name>
        <dbReference type="ChEBI" id="CHEBI:30616"/>
    </ligand>
</feature>
<dbReference type="Pfam" id="PF00749">
    <property type="entry name" value="tRNA-synt_1c"/>
    <property type="match status" value="1"/>
</dbReference>
<dbReference type="GO" id="GO:0006424">
    <property type="term" value="P:glutamyl-tRNA aminoacylation"/>
    <property type="evidence" value="ECO:0007669"/>
    <property type="project" value="UniProtKB-UniRule"/>
</dbReference>
<feature type="short sequence motif" description="'HIGH' region" evidence="7">
    <location>
        <begin position="15"/>
        <end position="25"/>
    </location>
</feature>
<dbReference type="SUPFAM" id="SSF48163">
    <property type="entry name" value="An anticodon-binding domain of class I aminoacyl-tRNA synthetases"/>
    <property type="match status" value="1"/>
</dbReference>
<dbReference type="GO" id="GO:0008270">
    <property type="term" value="F:zinc ion binding"/>
    <property type="evidence" value="ECO:0007669"/>
    <property type="project" value="InterPro"/>
</dbReference>
<evidence type="ECO:0000256" key="5">
    <source>
        <dbReference type="ARBA" id="ARBA00022917"/>
    </source>
</evidence>
<feature type="domain" description="Glutamyl/glutaminyl-tRNA synthetase class Ib catalytic" evidence="8">
    <location>
        <begin position="8"/>
        <end position="333"/>
    </location>
</feature>
<sequence length="510" mass="59251">MENINLSKVRVRIAPSPTGFVHIGNLRTILYNYLFARHNKGEFIVRIEDTDQSRFVKGAMEDLLKTLEWADIDYEEGPFLNAEGKIEEKGDYGPYTQSKRLDIYKKHIKTLLDKNKAYYCFCSKDRLEKLRNEQKEQKLPPKYDQHCRNLSKDEAQKMINSGEEYVIRFKTPENKDVIFEDAIRGTIKVNTHDVDDFVLVKTDKFPTYHFANIVDDHLMKITHVLRGEEWIASTPKHQLLYEAFGWHPPIFAHLPTILNKQKKKMSKRDGDVSVKDFISQGYLKDALLNFITLLGWNAGTDQEIYTRDEMIKQFSLDNVHKAGAVFDLDKLDWINGVYIRQLDDEKFADLCIPYLCKAKLITQDNDKYVKSETGENIDISFIRRALALEQARIKNINEIADTVKFFFSDKFKYSKDLLVWKKSTKEATKKALALVMDELNKIDENQFKSETIEEKLKMLAQNNNLGNGDVFWPLRVALSGREKSPGPHEMAEVFGKDKTLIRLKDAILKI</sequence>
<comment type="similarity">
    <text evidence="1 7">Belongs to the class-I aminoacyl-tRNA synthetase family. Glutamate--tRNA ligase type 1 subfamily.</text>
</comment>
<evidence type="ECO:0000259" key="9">
    <source>
        <dbReference type="Pfam" id="PF19269"/>
    </source>
</evidence>
<dbReference type="GO" id="GO:0000049">
    <property type="term" value="F:tRNA binding"/>
    <property type="evidence" value="ECO:0007669"/>
    <property type="project" value="InterPro"/>
</dbReference>